<name>A0A165ENU2_9APHY</name>
<evidence type="ECO:0000313" key="2">
    <source>
        <dbReference type="EMBL" id="KZT07451.1"/>
    </source>
</evidence>
<feature type="region of interest" description="Disordered" evidence="1">
    <location>
        <begin position="334"/>
        <end position="379"/>
    </location>
</feature>
<feature type="region of interest" description="Disordered" evidence="1">
    <location>
        <begin position="1"/>
        <end position="50"/>
    </location>
</feature>
<protein>
    <submittedName>
        <fullName evidence="2">Uncharacterized protein</fullName>
    </submittedName>
</protein>
<dbReference type="GeneID" id="63824014"/>
<dbReference type="RefSeq" id="XP_040765191.1">
    <property type="nucleotide sequence ID" value="XM_040906985.1"/>
</dbReference>
<dbReference type="EMBL" id="KV427619">
    <property type="protein sequence ID" value="KZT07451.1"/>
    <property type="molecule type" value="Genomic_DNA"/>
</dbReference>
<dbReference type="OrthoDB" id="2800649at2759"/>
<gene>
    <name evidence="2" type="ORF">LAESUDRAFT_713558</name>
</gene>
<organism evidence="2 3">
    <name type="scientific">Laetiporus sulphureus 93-53</name>
    <dbReference type="NCBI Taxonomy" id="1314785"/>
    <lineage>
        <taxon>Eukaryota</taxon>
        <taxon>Fungi</taxon>
        <taxon>Dikarya</taxon>
        <taxon>Basidiomycota</taxon>
        <taxon>Agaricomycotina</taxon>
        <taxon>Agaricomycetes</taxon>
        <taxon>Polyporales</taxon>
        <taxon>Laetiporus</taxon>
    </lineage>
</organism>
<dbReference type="InParanoid" id="A0A165ENU2"/>
<keyword evidence="3" id="KW-1185">Reference proteome</keyword>
<reference evidence="2 3" key="1">
    <citation type="journal article" date="2016" name="Mol. Biol. Evol.">
        <title>Comparative Genomics of Early-Diverging Mushroom-Forming Fungi Provides Insights into the Origins of Lignocellulose Decay Capabilities.</title>
        <authorList>
            <person name="Nagy L.G."/>
            <person name="Riley R."/>
            <person name="Tritt A."/>
            <person name="Adam C."/>
            <person name="Daum C."/>
            <person name="Floudas D."/>
            <person name="Sun H."/>
            <person name="Yadav J.S."/>
            <person name="Pangilinan J."/>
            <person name="Larsson K.H."/>
            <person name="Matsuura K."/>
            <person name="Barry K."/>
            <person name="Labutti K."/>
            <person name="Kuo R."/>
            <person name="Ohm R.A."/>
            <person name="Bhattacharya S.S."/>
            <person name="Shirouzu T."/>
            <person name="Yoshinaga Y."/>
            <person name="Martin F.M."/>
            <person name="Grigoriev I.V."/>
            <person name="Hibbett D.S."/>
        </authorList>
    </citation>
    <scope>NUCLEOTIDE SEQUENCE [LARGE SCALE GENOMIC DNA]</scope>
    <source>
        <strain evidence="2 3">93-53</strain>
    </source>
</reference>
<dbReference type="Proteomes" id="UP000076871">
    <property type="component" value="Unassembled WGS sequence"/>
</dbReference>
<accession>A0A165ENU2</accession>
<evidence type="ECO:0000313" key="3">
    <source>
        <dbReference type="Proteomes" id="UP000076871"/>
    </source>
</evidence>
<proteinExistence type="predicted"/>
<feature type="compositionally biased region" description="Basic and acidic residues" evidence="1">
    <location>
        <begin position="130"/>
        <end position="167"/>
    </location>
</feature>
<feature type="region of interest" description="Disordered" evidence="1">
    <location>
        <begin position="612"/>
        <end position="634"/>
    </location>
</feature>
<feature type="region of interest" description="Disordered" evidence="1">
    <location>
        <begin position="74"/>
        <end position="102"/>
    </location>
</feature>
<feature type="compositionally biased region" description="Basic and acidic residues" evidence="1">
    <location>
        <begin position="30"/>
        <end position="47"/>
    </location>
</feature>
<dbReference type="AlphaFoldDB" id="A0A165ENU2"/>
<feature type="compositionally biased region" description="Acidic residues" evidence="1">
    <location>
        <begin position="341"/>
        <end position="351"/>
    </location>
</feature>
<feature type="compositionally biased region" description="Basic residues" evidence="1">
    <location>
        <begin position="74"/>
        <end position="88"/>
    </location>
</feature>
<feature type="region of interest" description="Disordered" evidence="1">
    <location>
        <begin position="121"/>
        <end position="192"/>
    </location>
</feature>
<sequence>MSVVTHTANAEKHPGRVLAMTPRHSSVEVQADKERKREMKEQKENKTKHAVKNIASLENKMADEDISEELNRVTKRAKVKTGQRRHGGRSNAEGTVAKPAQMQHALQPKWKMNHADDKFEKIDLPTSDSEQPRKRQKGVDERPRIAIERARLEGREVPARHNDDKGKAPKRTGVSAPAQKTRTVPSGPLHDWQSSALAPWKLGSMTSVPHFATTGLQAETADVPSRQNVGRRNAEVTGVLVQETGFASDDSEGAEETAALSSPIKGAGTQLTSAGLVKLDEDSDLEATPFARPIYSKGRKIHFRDESNYDVDDMSQPVRLKRVTNDVHDIVKVEDHASNLEDADNDSEDYEESVKSSNNGHTVTIGRRPNSKKANLPAGANDGDRFTRVLIPTLHQYVGSLREPWAVKDEKLVHVLQLIWKAIYPQIPYIIKHHDHVFNIVHGFGTSALAVLDLLYGRSHCTTEAECQRLAEHWKENMRFVYEHADRSPKQWTGLFHSEIISRLLGSHLSNIRGAISDVPNLMDKNVPPIERALTFWTTGIMFLQNGESKMLKNTNPASGKLTTATAFGEDKYAKMTKSYSKFALDLPPKKMAKVIECAIWYMKAGTRHAPIEIDDDEEDDMHAKLADAGSDSE</sequence>
<evidence type="ECO:0000256" key="1">
    <source>
        <dbReference type="SAM" id="MobiDB-lite"/>
    </source>
</evidence>